<dbReference type="SUPFAM" id="SSF56235">
    <property type="entry name" value="N-terminal nucleophile aminohydrolases (Ntn hydrolases)"/>
    <property type="match status" value="1"/>
</dbReference>
<reference evidence="2" key="1">
    <citation type="submission" date="2020-03" db="EMBL/GenBank/DDBJ databases">
        <title>Solimonas marina sp. nov., isolated from deep seawater of the Pacific Ocean.</title>
        <authorList>
            <person name="Liu X."/>
            <person name="Lai Q."/>
            <person name="Sun F."/>
            <person name="Gai Y."/>
            <person name="Li G."/>
            <person name="Shao Z."/>
        </authorList>
    </citation>
    <scope>NUCLEOTIDE SEQUENCE</scope>
    <source>
        <strain evidence="2">C16B3</strain>
    </source>
</reference>
<dbReference type="EMBL" id="JAAVXB010000005">
    <property type="protein sequence ID" value="NKF22849.1"/>
    <property type="molecule type" value="Genomic_DNA"/>
</dbReference>
<dbReference type="InterPro" id="IPR051792">
    <property type="entry name" value="GGT_bact"/>
</dbReference>
<dbReference type="InterPro" id="IPR043137">
    <property type="entry name" value="GGT_ssub_C"/>
</dbReference>
<proteinExistence type="predicted"/>
<dbReference type="InterPro" id="IPR043138">
    <property type="entry name" value="GGT_lsub"/>
</dbReference>
<evidence type="ECO:0000256" key="1">
    <source>
        <dbReference type="SAM" id="SignalP"/>
    </source>
</evidence>
<keyword evidence="3" id="KW-1185">Reference proteome</keyword>
<evidence type="ECO:0000313" key="3">
    <source>
        <dbReference type="Proteomes" id="UP000653472"/>
    </source>
</evidence>
<dbReference type="PANTHER" id="PTHR43199:SF6">
    <property type="entry name" value="GLUTATHIONE HYDROLASE PROENZYME"/>
    <property type="match status" value="1"/>
</dbReference>
<keyword evidence="1" id="KW-0732">Signal</keyword>
<evidence type="ECO:0000313" key="2">
    <source>
        <dbReference type="EMBL" id="NKF22849.1"/>
    </source>
</evidence>
<sequence>MNVAALARVLASGLSLAVAVVGAEPVSLPAPACATSDARATQVCLDTLESGGNAFDAAVAAAAMLAVVDPQAAGLGGGSFWLLHRARDDRDVFIDGREQAPAVIDATSPPRFAGAIPGTPAALARVASVYTSRPLTRLLQPAIQTARTGSPVSPALAAALTATPPSSWAARKLLQPGGRSLTAGQGLTQADLAMTLEALARDGRRGFYEGAVADHLLKAVSVAGGQWRDADLRLYRAAEREVVDVDYRGYRLTLPALPSTGGVSVGLLFGQLEVGDWLDDGSSRAATQWQAAWRRARAEADALGDPDARRPPLVDLLSRAHLRALAAGATPPAAPMLRHDLSGASVVVLDRAGNQVAATFTLGHAFGSGFLVPATGVFINDALADFAPATASGTANRLAAQRRPLSPMTPLFAAGPRGLLVTGVAGGAMPGADAAQLVDDWLNGRATSPAAALIDWNPATRSVRAQDAAAR</sequence>
<dbReference type="Gene3D" id="3.60.20.40">
    <property type="match status" value="1"/>
</dbReference>
<feature type="chain" id="PRO_5037354783" evidence="1">
    <location>
        <begin position="24"/>
        <end position="471"/>
    </location>
</feature>
<dbReference type="InterPro" id="IPR029055">
    <property type="entry name" value="Ntn_hydrolases_N"/>
</dbReference>
<dbReference type="PANTHER" id="PTHR43199">
    <property type="entry name" value="GLUTATHIONE HYDROLASE"/>
    <property type="match status" value="1"/>
</dbReference>
<feature type="signal peptide" evidence="1">
    <location>
        <begin position="1"/>
        <end position="23"/>
    </location>
</feature>
<dbReference type="PRINTS" id="PR01210">
    <property type="entry name" value="GGTRANSPTASE"/>
</dbReference>
<dbReference type="Proteomes" id="UP000653472">
    <property type="component" value="Unassembled WGS sequence"/>
</dbReference>
<name>A0A969WB07_9GAMM</name>
<accession>A0A969WB07</accession>
<dbReference type="AlphaFoldDB" id="A0A969WB07"/>
<gene>
    <name evidence="2" type="ORF">G7Y82_11015</name>
</gene>
<organism evidence="2 3">
    <name type="scientific">Solimonas marina</name>
    <dbReference type="NCBI Taxonomy" id="2714601"/>
    <lineage>
        <taxon>Bacteria</taxon>
        <taxon>Pseudomonadati</taxon>
        <taxon>Pseudomonadota</taxon>
        <taxon>Gammaproteobacteria</taxon>
        <taxon>Nevskiales</taxon>
        <taxon>Nevskiaceae</taxon>
        <taxon>Solimonas</taxon>
    </lineage>
</organism>
<protein>
    <submittedName>
        <fullName evidence="2">Gamma-glutamyltransferase</fullName>
    </submittedName>
</protein>
<dbReference type="Pfam" id="PF01019">
    <property type="entry name" value="G_glu_transpept"/>
    <property type="match status" value="1"/>
</dbReference>
<comment type="caution">
    <text evidence="2">The sequence shown here is derived from an EMBL/GenBank/DDBJ whole genome shotgun (WGS) entry which is preliminary data.</text>
</comment>
<dbReference type="Gene3D" id="1.10.246.130">
    <property type="match status" value="1"/>
</dbReference>